<reference evidence="1 2" key="1">
    <citation type="journal article" date="2018" name="Sci. Rep.">
        <title>Genomic signatures of local adaptation to the degree of environmental predictability in rotifers.</title>
        <authorList>
            <person name="Franch-Gras L."/>
            <person name="Hahn C."/>
            <person name="Garcia-Roger E.M."/>
            <person name="Carmona M.J."/>
            <person name="Serra M."/>
            <person name="Gomez A."/>
        </authorList>
    </citation>
    <scope>NUCLEOTIDE SEQUENCE [LARGE SCALE GENOMIC DNA]</scope>
    <source>
        <strain evidence="1">HYR1</strain>
    </source>
</reference>
<name>A0A3M7Q548_BRAPC</name>
<evidence type="ECO:0000313" key="1">
    <source>
        <dbReference type="EMBL" id="RNA06312.1"/>
    </source>
</evidence>
<keyword evidence="2" id="KW-1185">Reference proteome</keyword>
<comment type="caution">
    <text evidence="1">The sequence shown here is derived from an EMBL/GenBank/DDBJ whole genome shotgun (WGS) entry which is preliminary data.</text>
</comment>
<dbReference type="Proteomes" id="UP000276133">
    <property type="component" value="Unassembled WGS sequence"/>
</dbReference>
<sequence>MQPILRDLYEKGLKIQISKKKKFKKKQSFRVYYSNNTYLRYKLNSDRVGKICEIDEFMFPKVKHMKDLSKECVWVFEIVERVVPDQPDQSECYF</sequence>
<evidence type="ECO:0000313" key="2">
    <source>
        <dbReference type="Proteomes" id="UP000276133"/>
    </source>
</evidence>
<dbReference type="AlphaFoldDB" id="A0A3M7Q548"/>
<dbReference type="OrthoDB" id="424490at2759"/>
<dbReference type="EMBL" id="REGN01007434">
    <property type="protein sequence ID" value="RNA06312.1"/>
    <property type="molecule type" value="Genomic_DNA"/>
</dbReference>
<gene>
    <name evidence="1" type="ORF">BpHYR1_012357</name>
</gene>
<protein>
    <submittedName>
        <fullName evidence="1">Uncharacterized protein</fullName>
    </submittedName>
</protein>
<accession>A0A3M7Q548</accession>
<proteinExistence type="predicted"/>
<organism evidence="1 2">
    <name type="scientific">Brachionus plicatilis</name>
    <name type="common">Marine rotifer</name>
    <name type="synonym">Brachionus muelleri</name>
    <dbReference type="NCBI Taxonomy" id="10195"/>
    <lineage>
        <taxon>Eukaryota</taxon>
        <taxon>Metazoa</taxon>
        <taxon>Spiralia</taxon>
        <taxon>Gnathifera</taxon>
        <taxon>Rotifera</taxon>
        <taxon>Eurotatoria</taxon>
        <taxon>Monogononta</taxon>
        <taxon>Pseudotrocha</taxon>
        <taxon>Ploima</taxon>
        <taxon>Brachionidae</taxon>
        <taxon>Brachionus</taxon>
    </lineage>
</organism>